<dbReference type="RefSeq" id="WP_015390873.1">
    <property type="nucleotide sequence ID" value="NZ_JABAGV010000214.1"/>
</dbReference>
<reference evidence="1" key="2">
    <citation type="journal article" date="2022" name="Nat. Biotechnol.">
        <title>Carbon-negative production of acetone and isopropanol by gas fermentation at industrial pilot scale.</title>
        <authorList>
            <person name="Liew F.E."/>
            <person name="Nogle R."/>
            <person name="Abdalla T."/>
            <person name="Rasor B.J."/>
            <person name="Canter C."/>
            <person name="Jensen R.O."/>
            <person name="Wang L."/>
            <person name="Strutz J."/>
            <person name="Chirania P."/>
            <person name="De Tissera S."/>
            <person name="Mueller A.P."/>
            <person name="Ruan Z."/>
            <person name="Gao A."/>
            <person name="Tran L."/>
            <person name="Engle N.L."/>
            <person name="Bromley J.C."/>
            <person name="Daniell J."/>
            <person name="Conrado R."/>
            <person name="Tschaplinski T.J."/>
            <person name="Giannone R.J."/>
            <person name="Hettich R.L."/>
            <person name="Karim A.S."/>
            <person name="Simpson S.D."/>
            <person name="Brown S.D."/>
            <person name="Leang C."/>
            <person name="Jewett M.C."/>
            <person name="Kopke M."/>
        </authorList>
    </citation>
    <scope>NUCLEOTIDE SEQUENCE</scope>
    <source>
        <strain evidence="1">DJ015</strain>
    </source>
</reference>
<dbReference type="InterPro" id="IPR022555">
    <property type="entry name" value="DUF2577"/>
</dbReference>
<proteinExistence type="predicted"/>
<name>A0AAW3WH91_CLOBE</name>
<reference evidence="1" key="1">
    <citation type="submission" date="2020-04" db="EMBL/GenBank/DDBJ databases">
        <authorList>
            <person name="Brown S."/>
        </authorList>
    </citation>
    <scope>NUCLEOTIDE SEQUENCE</scope>
    <source>
        <strain evidence="1">DJ015</strain>
    </source>
</reference>
<evidence type="ECO:0000313" key="1">
    <source>
        <dbReference type="EMBL" id="MBC2478101.1"/>
    </source>
</evidence>
<dbReference type="Proteomes" id="UP001194098">
    <property type="component" value="Unassembled WGS sequence"/>
</dbReference>
<protein>
    <submittedName>
        <fullName evidence="1">DUF2577 domain-containing protein</fullName>
    </submittedName>
</protein>
<accession>A0AAW3WH91</accession>
<gene>
    <name evidence="1" type="ORF">HGI39_26195</name>
</gene>
<comment type="caution">
    <text evidence="1">The sequence shown here is derived from an EMBL/GenBank/DDBJ whole genome shotgun (WGS) entry which is preliminary data.</text>
</comment>
<dbReference type="EMBL" id="JABAGV010000214">
    <property type="protein sequence ID" value="MBC2478101.1"/>
    <property type="molecule type" value="Genomic_DNA"/>
</dbReference>
<sequence length="120" mass="13171">MDPYVKMLNLMKTKGAESNSPTINIGKIIAPPPEIIIQTNDLQLYKDDILISESLVDYKQEISISSAASGGVSCGGQLQNISIEKQEMQFHKILKVGDEVAVLPTADNQTWVVLCKVVRL</sequence>
<organism evidence="1 2">
    <name type="scientific">Clostridium beijerinckii</name>
    <name type="common">Clostridium MP</name>
    <dbReference type="NCBI Taxonomy" id="1520"/>
    <lineage>
        <taxon>Bacteria</taxon>
        <taxon>Bacillati</taxon>
        <taxon>Bacillota</taxon>
        <taxon>Clostridia</taxon>
        <taxon>Eubacteriales</taxon>
        <taxon>Clostridiaceae</taxon>
        <taxon>Clostridium</taxon>
    </lineage>
</organism>
<evidence type="ECO:0000313" key="2">
    <source>
        <dbReference type="Proteomes" id="UP001194098"/>
    </source>
</evidence>
<dbReference type="AlphaFoldDB" id="A0AAW3WH91"/>
<dbReference type="Pfam" id="PF10844">
    <property type="entry name" value="DUF2577"/>
    <property type="match status" value="1"/>
</dbReference>